<proteinExistence type="evidence at transcript level"/>
<feature type="domain" description="Cathepsin propeptide inhibitor" evidence="8">
    <location>
        <begin position="27"/>
        <end position="87"/>
    </location>
</feature>
<dbReference type="InterPro" id="IPR025661">
    <property type="entry name" value="Pept_asp_AS"/>
</dbReference>
<dbReference type="InterPro" id="IPR038765">
    <property type="entry name" value="Papain-like_cys_pep_sf"/>
</dbReference>
<evidence type="ECO:0000256" key="2">
    <source>
        <dbReference type="ARBA" id="ARBA00022670"/>
    </source>
</evidence>
<gene>
    <name evidence="9" type="primary">Ctsl1-002</name>
</gene>
<dbReference type="InterPro" id="IPR013128">
    <property type="entry name" value="Peptidase_C1A"/>
</dbReference>
<feature type="chain" id="PRO_5026316103" evidence="6">
    <location>
        <begin position="20"/>
        <end position="359"/>
    </location>
</feature>
<dbReference type="InterPro" id="IPR013201">
    <property type="entry name" value="Prot_inhib_I29"/>
</dbReference>
<keyword evidence="3" id="KW-0378">Hydrolase</keyword>
<dbReference type="InterPro" id="IPR000668">
    <property type="entry name" value="Peptidase_C1A_C"/>
</dbReference>
<dbReference type="GO" id="GO:0008234">
    <property type="term" value="F:cysteine-type peptidase activity"/>
    <property type="evidence" value="ECO:0007669"/>
    <property type="project" value="UniProtKB-KW"/>
</dbReference>
<dbReference type="InterPro" id="IPR025660">
    <property type="entry name" value="Pept_his_AS"/>
</dbReference>
<name>A0A6F9DAC1_9ASCI</name>
<keyword evidence="5" id="KW-1015">Disulfide bond</keyword>
<dbReference type="Pfam" id="PF08246">
    <property type="entry name" value="Inhibitor_I29"/>
    <property type="match status" value="1"/>
</dbReference>
<evidence type="ECO:0000256" key="3">
    <source>
        <dbReference type="ARBA" id="ARBA00022801"/>
    </source>
</evidence>
<feature type="domain" description="Peptidase C1A papain C-terminal" evidence="7">
    <location>
        <begin position="121"/>
        <end position="358"/>
    </location>
</feature>
<sequence>MKVQVLLLCFVALFTTSFASNSDTALFKKWQVFYKKVYDDVASEARALETWLSNWKIIKEHNMQYEAKKKTYMLAMNHLGDLNTTEYARLNGYRNDIRLKRNSTGTGFQYQRLLNIAETSLPTTVDWREKGYVTPVKNQAIFFINKQAFILTILSGDYFFKGQCGSCWSFSATGSLEGQHFKKYGKLVSLSEQNLIDCSTPEGNQGCNGGLMDQAFKYIKLQGGIDTESSYPYEAVDDTCRYNKKNSGADDVGYMDIPTEDETALKEAVATQGPVSVAIDASHQSFQFYATGVYNEPSCSTSLLDHGVLVVGYGTLDGKDYWLVKNSWGESWGKDGYIMMSRNKDNQCGIATQASYPLV</sequence>
<dbReference type="CDD" id="cd02248">
    <property type="entry name" value="Peptidase_C1A"/>
    <property type="match status" value="1"/>
</dbReference>
<dbReference type="SMART" id="SM00645">
    <property type="entry name" value="Pept_C1"/>
    <property type="match status" value="1"/>
</dbReference>
<organism evidence="9">
    <name type="scientific">Phallusia mammillata</name>
    <dbReference type="NCBI Taxonomy" id="59560"/>
    <lineage>
        <taxon>Eukaryota</taxon>
        <taxon>Metazoa</taxon>
        <taxon>Chordata</taxon>
        <taxon>Tunicata</taxon>
        <taxon>Ascidiacea</taxon>
        <taxon>Phlebobranchia</taxon>
        <taxon>Ascidiidae</taxon>
        <taxon>Phallusia</taxon>
    </lineage>
</organism>
<protein>
    <submittedName>
        <fullName evidence="9">Cathepsin L1</fullName>
    </submittedName>
</protein>
<keyword evidence="4" id="KW-0788">Thiol protease</keyword>
<dbReference type="PANTHER" id="PTHR12411">
    <property type="entry name" value="CYSTEINE PROTEASE FAMILY C1-RELATED"/>
    <property type="match status" value="1"/>
</dbReference>
<dbReference type="Pfam" id="PF00112">
    <property type="entry name" value="Peptidase_C1"/>
    <property type="match status" value="1"/>
</dbReference>
<dbReference type="SMART" id="SM00848">
    <property type="entry name" value="Inhibitor_I29"/>
    <property type="match status" value="1"/>
</dbReference>
<keyword evidence="2" id="KW-0645">Protease</keyword>
<feature type="signal peptide" evidence="6">
    <location>
        <begin position="1"/>
        <end position="19"/>
    </location>
</feature>
<evidence type="ECO:0000256" key="6">
    <source>
        <dbReference type="SAM" id="SignalP"/>
    </source>
</evidence>
<dbReference type="SUPFAM" id="SSF54001">
    <property type="entry name" value="Cysteine proteinases"/>
    <property type="match status" value="1"/>
</dbReference>
<dbReference type="PROSITE" id="PS00640">
    <property type="entry name" value="THIOL_PROTEASE_ASN"/>
    <property type="match status" value="1"/>
</dbReference>
<accession>A0A6F9DAC1</accession>
<dbReference type="InterPro" id="IPR039417">
    <property type="entry name" value="Peptidase_C1A_papain-like"/>
</dbReference>
<evidence type="ECO:0000313" key="9">
    <source>
        <dbReference type="EMBL" id="CAB3234503.1"/>
    </source>
</evidence>
<reference evidence="9" key="1">
    <citation type="submission" date="2020-04" db="EMBL/GenBank/DDBJ databases">
        <authorList>
            <person name="Neveu A P."/>
        </authorList>
    </citation>
    <scope>NUCLEOTIDE SEQUENCE</scope>
    <source>
        <tissue evidence="9">Whole embryo</tissue>
    </source>
</reference>
<dbReference type="EMBL" id="LR784237">
    <property type="protein sequence ID" value="CAB3234503.1"/>
    <property type="molecule type" value="mRNA"/>
</dbReference>
<keyword evidence="6" id="KW-0732">Signal</keyword>
<dbReference type="AlphaFoldDB" id="A0A6F9DAC1"/>
<dbReference type="FunFam" id="3.90.70.10:FF:000006">
    <property type="entry name" value="Cathepsin S"/>
    <property type="match status" value="1"/>
</dbReference>
<dbReference type="PRINTS" id="PR00705">
    <property type="entry name" value="PAPAIN"/>
</dbReference>
<dbReference type="Gene3D" id="3.90.70.10">
    <property type="entry name" value="Cysteine proteinases"/>
    <property type="match status" value="1"/>
</dbReference>
<dbReference type="GO" id="GO:0006508">
    <property type="term" value="P:proteolysis"/>
    <property type="evidence" value="ECO:0007669"/>
    <property type="project" value="UniProtKB-KW"/>
</dbReference>
<evidence type="ECO:0000256" key="5">
    <source>
        <dbReference type="ARBA" id="ARBA00023157"/>
    </source>
</evidence>
<evidence type="ECO:0000256" key="4">
    <source>
        <dbReference type="ARBA" id="ARBA00022807"/>
    </source>
</evidence>
<evidence type="ECO:0000256" key="1">
    <source>
        <dbReference type="ARBA" id="ARBA00008455"/>
    </source>
</evidence>
<comment type="similarity">
    <text evidence="1">Belongs to the peptidase C1 family.</text>
</comment>
<evidence type="ECO:0000259" key="7">
    <source>
        <dbReference type="SMART" id="SM00645"/>
    </source>
</evidence>
<dbReference type="PROSITE" id="PS00639">
    <property type="entry name" value="THIOL_PROTEASE_HIS"/>
    <property type="match status" value="1"/>
</dbReference>
<evidence type="ECO:0000259" key="8">
    <source>
        <dbReference type="SMART" id="SM00848"/>
    </source>
</evidence>